<dbReference type="Pfam" id="PF00551">
    <property type="entry name" value="Formyl_trans_N"/>
    <property type="match status" value="1"/>
</dbReference>
<gene>
    <name evidence="2" type="ORF">GNP93_17660</name>
</gene>
<organism evidence="2 3">
    <name type="scientific">Paenibacillus validus</name>
    <dbReference type="NCBI Taxonomy" id="44253"/>
    <lineage>
        <taxon>Bacteria</taxon>
        <taxon>Bacillati</taxon>
        <taxon>Bacillota</taxon>
        <taxon>Bacilli</taxon>
        <taxon>Bacillales</taxon>
        <taxon>Paenibacillaceae</taxon>
        <taxon>Paenibacillus</taxon>
    </lineage>
</organism>
<name>A0A7X2ZCU8_9BACL</name>
<proteinExistence type="predicted"/>
<dbReference type="CDD" id="cd08653">
    <property type="entry name" value="FMT_core_like_3"/>
    <property type="match status" value="1"/>
</dbReference>
<keyword evidence="2" id="KW-0808">Transferase</keyword>
<feature type="domain" description="Formyl transferase N-terminal" evidence="1">
    <location>
        <begin position="68"/>
        <end position="191"/>
    </location>
</feature>
<dbReference type="InterPro" id="IPR036477">
    <property type="entry name" value="Formyl_transf_N_sf"/>
</dbReference>
<evidence type="ECO:0000313" key="2">
    <source>
        <dbReference type="EMBL" id="MUG72498.1"/>
    </source>
</evidence>
<reference evidence="2 3" key="1">
    <citation type="submission" date="2019-11" db="EMBL/GenBank/DDBJ databases">
        <title>Draft genome sequences of five Paenibacillus species of dairy origin.</title>
        <authorList>
            <person name="Olajide A.M."/>
            <person name="Chen S."/>
            <person name="Lapointe G."/>
        </authorList>
    </citation>
    <scope>NUCLEOTIDE SEQUENCE [LARGE SCALE GENOMIC DNA]</scope>
    <source>
        <strain evidence="2 3">2CS3</strain>
    </source>
</reference>
<keyword evidence="3" id="KW-1185">Reference proteome</keyword>
<dbReference type="GO" id="GO:0016740">
    <property type="term" value="F:transferase activity"/>
    <property type="evidence" value="ECO:0007669"/>
    <property type="project" value="UniProtKB-KW"/>
</dbReference>
<dbReference type="InterPro" id="IPR002376">
    <property type="entry name" value="Formyl_transf_N"/>
</dbReference>
<dbReference type="SUPFAM" id="SSF53328">
    <property type="entry name" value="Formyltransferase"/>
    <property type="match status" value="1"/>
</dbReference>
<dbReference type="Gene3D" id="3.40.50.170">
    <property type="entry name" value="Formyl transferase, N-terminal domain"/>
    <property type="match status" value="1"/>
</dbReference>
<dbReference type="AlphaFoldDB" id="A0A7X2ZCU8"/>
<comment type="caution">
    <text evidence="2">The sequence shown here is derived from an EMBL/GenBank/DDBJ whole genome shotgun (WGS) entry which is preliminary data.</text>
</comment>
<dbReference type="Proteomes" id="UP000450917">
    <property type="component" value="Unassembled WGS sequence"/>
</dbReference>
<sequence length="266" mass="30015">MKVVFLTGSHPRHLYIAQKLKEAGMLQGLLIENREDFVPAPPEGLSDQDRVNFIRHFSDREAAERRWFGQAEGLDWTDISQMNVTSGELNSEKVADWVQSNGPDIVISFGVHKIDDALLAKFPAYAWNIHGGLSPWYRGSITLFWPFYFLQPNWAGMTVHYLTSSLDGGDIVHHSVPELSQGDGIHDVACKAVRQAADDIVKLVGLLRSGADLPKEPQRSNGKLFLSKDWKPQHLRLIYNTFNNDIVDKYLDGELGHQEPPLIRAF</sequence>
<evidence type="ECO:0000259" key="1">
    <source>
        <dbReference type="Pfam" id="PF00551"/>
    </source>
</evidence>
<evidence type="ECO:0000313" key="3">
    <source>
        <dbReference type="Proteomes" id="UP000450917"/>
    </source>
</evidence>
<protein>
    <submittedName>
        <fullName evidence="2">Methionyl-tRNA formyltransferase</fullName>
    </submittedName>
</protein>
<dbReference type="EMBL" id="WNZX01000015">
    <property type="protein sequence ID" value="MUG72498.1"/>
    <property type="molecule type" value="Genomic_DNA"/>
</dbReference>
<dbReference type="RefSeq" id="WP_127610376.1">
    <property type="nucleotide sequence ID" value="NZ_JARTHJ010000070.1"/>
</dbReference>
<accession>A0A7X2ZCU8</accession>